<dbReference type="AlphaFoldDB" id="A0A5C6CWY7"/>
<evidence type="ECO:0000313" key="1">
    <source>
        <dbReference type="EMBL" id="TWU27941.1"/>
    </source>
</evidence>
<dbReference type="PROSITE" id="PS51257">
    <property type="entry name" value="PROKAR_LIPOPROTEIN"/>
    <property type="match status" value="1"/>
</dbReference>
<name>A0A5C6CWY7_9BACT</name>
<dbReference type="OrthoDB" id="280369at2"/>
<evidence type="ECO:0000313" key="2">
    <source>
        <dbReference type="Proteomes" id="UP000319143"/>
    </source>
</evidence>
<dbReference type="RefSeq" id="WP_146531644.1">
    <property type="nucleotide sequence ID" value="NZ_SJPV01000035.1"/>
</dbReference>
<comment type="caution">
    <text evidence="1">The sequence shown here is derived from an EMBL/GenBank/DDBJ whole genome shotgun (WGS) entry which is preliminary data.</text>
</comment>
<organism evidence="1 2">
    <name type="scientific">Novipirellula artificiosorum</name>
    <dbReference type="NCBI Taxonomy" id="2528016"/>
    <lineage>
        <taxon>Bacteria</taxon>
        <taxon>Pseudomonadati</taxon>
        <taxon>Planctomycetota</taxon>
        <taxon>Planctomycetia</taxon>
        <taxon>Pirellulales</taxon>
        <taxon>Pirellulaceae</taxon>
        <taxon>Novipirellula</taxon>
    </lineage>
</organism>
<proteinExistence type="predicted"/>
<sequence length="189" mass="21397">MKHLLALIVLSLTFGCAEPNQMPENELPPDARVQLFNEAVLGSSPTDAIPMLLTTANTNWSPKQVVLDYKDDVCYGAMIHYERSRSFETLRTAINSRFGKHEQPTFADDPTMGIWRMEDSGFAIQLSRDDEEDEFVAVYIQFVDPETMATKLEELHNAEPELFEDFPIECFTDGLRSMDIPEPENSNSG</sequence>
<keyword evidence="2" id="KW-1185">Reference proteome</keyword>
<accession>A0A5C6CWY7</accession>
<reference evidence="1 2" key="1">
    <citation type="submission" date="2019-02" db="EMBL/GenBank/DDBJ databases">
        <title>Deep-cultivation of Planctomycetes and their phenomic and genomic characterization uncovers novel biology.</title>
        <authorList>
            <person name="Wiegand S."/>
            <person name="Jogler M."/>
            <person name="Boedeker C."/>
            <person name="Pinto D."/>
            <person name="Vollmers J."/>
            <person name="Rivas-Marin E."/>
            <person name="Kohn T."/>
            <person name="Peeters S.H."/>
            <person name="Heuer A."/>
            <person name="Rast P."/>
            <person name="Oberbeckmann S."/>
            <person name="Bunk B."/>
            <person name="Jeske O."/>
            <person name="Meyerdierks A."/>
            <person name="Storesund J.E."/>
            <person name="Kallscheuer N."/>
            <person name="Luecker S."/>
            <person name="Lage O.M."/>
            <person name="Pohl T."/>
            <person name="Merkel B.J."/>
            <person name="Hornburger P."/>
            <person name="Mueller R.-W."/>
            <person name="Bruemmer F."/>
            <person name="Labrenz M."/>
            <person name="Spormann A.M."/>
            <person name="Op Den Camp H."/>
            <person name="Overmann J."/>
            <person name="Amann R."/>
            <person name="Jetten M.S.M."/>
            <person name="Mascher T."/>
            <person name="Medema M.H."/>
            <person name="Devos D.P."/>
            <person name="Kaster A.-K."/>
            <person name="Ovreas L."/>
            <person name="Rohde M."/>
            <person name="Galperin M.Y."/>
            <person name="Jogler C."/>
        </authorList>
    </citation>
    <scope>NUCLEOTIDE SEQUENCE [LARGE SCALE GENOMIC DNA]</scope>
    <source>
        <strain evidence="1 2">Poly41</strain>
    </source>
</reference>
<protein>
    <submittedName>
        <fullName evidence="1">Uncharacterized protein</fullName>
    </submittedName>
</protein>
<gene>
    <name evidence="1" type="ORF">Poly41_70150</name>
</gene>
<dbReference type="EMBL" id="SJPV01000035">
    <property type="protein sequence ID" value="TWU27941.1"/>
    <property type="molecule type" value="Genomic_DNA"/>
</dbReference>
<dbReference type="Proteomes" id="UP000319143">
    <property type="component" value="Unassembled WGS sequence"/>
</dbReference>